<proteinExistence type="predicted"/>
<evidence type="ECO:0000313" key="2">
    <source>
        <dbReference type="Proteomes" id="UP000464787"/>
    </source>
</evidence>
<protein>
    <submittedName>
        <fullName evidence="1">Uncharacterized protein</fullName>
    </submittedName>
</protein>
<accession>A0A857JAH6</accession>
<dbReference type="EMBL" id="CP047650">
    <property type="protein sequence ID" value="QHJ01005.1"/>
    <property type="molecule type" value="Genomic_DNA"/>
</dbReference>
<dbReference type="AlphaFoldDB" id="A0A857JAH6"/>
<sequence length="67" mass="7493">MHVVPLEERSVELHNGARAALATLHRFDSGWQIDVVAEPDVPDLTDDDTLYPTLQAARDAALRLWLT</sequence>
<gene>
    <name evidence="1" type="ORF">GT347_25245</name>
</gene>
<name>A0A857JAH6_9BURK</name>
<reference evidence="1 2" key="1">
    <citation type="submission" date="2020-01" db="EMBL/GenBank/DDBJ databases">
        <title>Genome sequencing of strain KACC 21265.</title>
        <authorList>
            <person name="Heo J."/>
            <person name="Kim S.-J."/>
            <person name="Kim J.-S."/>
            <person name="Hong S.-B."/>
            <person name="Kwon S.-W."/>
        </authorList>
    </citation>
    <scope>NUCLEOTIDE SEQUENCE [LARGE SCALE GENOMIC DNA]</scope>
    <source>
        <strain evidence="1 2">KACC 21265</strain>
    </source>
</reference>
<organism evidence="1 2">
    <name type="scientific">Xylophilus rhododendri</name>
    <dbReference type="NCBI Taxonomy" id="2697032"/>
    <lineage>
        <taxon>Bacteria</taxon>
        <taxon>Pseudomonadati</taxon>
        <taxon>Pseudomonadota</taxon>
        <taxon>Betaproteobacteria</taxon>
        <taxon>Burkholderiales</taxon>
        <taxon>Xylophilus</taxon>
    </lineage>
</organism>
<dbReference type="RefSeq" id="WP_160554814.1">
    <property type="nucleotide sequence ID" value="NZ_CP047650.1"/>
</dbReference>
<evidence type="ECO:0000313" key="1">
    <source>
        <dbReference type="EMBL" id="QHJ01005.1"/>
    </source>
</evidence>
<keyword evidence="2" id="KW-1185">Reference proteome</keyword>
<dbReference type="KEGG" id="xyk:GT347_25245"/>
<dbReference type="Proteomes" id="UP000464787">
    <property type="component" value="Chromosome"/>
</dbReference>